<name>A0A1E4SH73_9ASCO</name>
<dbReference type="RefSeq" id="XP_020063959.1">
    <property type="nucleotide sequence ID" value="XM_020208212.1"/>
</dbReference>
<keyword evidence="2" id="KW-1185">Reference proteome</keyword>
<proteinExistence type="predicted"/>
<dbReference type="EMBL" id="KV453913">
    <property type="protein sequence ID" value="ODV78837.1"/>
    <property type="molecule type" value="Genomic_DNA"/>
</dbReference>
<organism evidence="1 2">
    <name type="scientific">Suhomyces tanzawaensis NRRL Y-17324</name>
    <dbReference type="NCBI Taxonomy" id="984487"/>
    <lineage>
        <taxon>Eukaryota</taxon>
        <taxon>Fungi</taxon>
        <taxon>Dikarya</taxon>
        <taxon>Ascomycota</taxon>
        <taxon>Saccharomycotina</taxon>
        <taxon>Pichiomycetes</taxon>
        <taxon>Debaryomycetaceae</taxon>
        <taxon>Suhomyces</taxon>
    </lineage>
</organism>
<sequence>MQIGSAIVGMIRGHLVFHGHNYRDTGQKYTRKKYGMRSQMHCVALSINTEENWY</sequence>
<gene>
    <name evidence="1" type="ORF">CANTADRAFT_278427</name>
</gene>
<dbReference type="Proteomes" id="UP000094285">
    <property type="component" value="Unassembled WGS sequence"/>
</dbReference>
<dbReference type="AlphaFoldDB" id="A0A1E4SH73"/>
<protein>
    <submittedName>
        <fullName evidence="1">Uncharacterized protein</fullName>
    </submittedName>
</protein>
<evidence type="ECO:0000313" key="1">
    <source>
        <dbReference type="EMBL" id="ODV78837.1"/>
    </source>
</evidence>
<evidence type="ECO:0000313" key="2">
    <source>
        <dbReference type="Proteomes" id="UP000094285"/>
    </source>
</evidence>
<reference evidence="2" key="1">
    <citation type="submission" date="2016-05" db="EMBL/GenBank/DDBJ databases">
        <title>Comparative genomics of biotechnologically important yeasts.</title>
        <authorList>
            <consortium name="DOE Joint Genome Institute"/>
            <person name="Riley R."/>
            <person name="Haridas S."/>
            <person name="Wolfe K.H."/>
            <person name="Lopes M.R."/>
            <person name="Hittinger C.T."/>
            <person name="Goker M."/>
            <person name="Salamov A."/>
            <person name="Wisecaver J."/>
            <person name="Long T.M."/>
            <person name="Aerts A.L."/>
            <person name="Barry K."/>
            <person name="Choi C."/>
            <person name="Clum A."/>
            <person name="Coughlan A.Y."/>
            <person name="Deshpande S."/>
            <person name="Douglass A.P."/>
            <person name="Hanson S.J."/>
            <person name="Klenk H.-P."/>
            <person name="Labutti K."/>
            <person name="Lapidus A."/>
            <person name="Lindquist E."/>
            <person name="Lipzen A."/>
            <person name="Meier-Kolthoff J.P."/>
            <person name="Ohm R.A."/>
            <person name="Otillar R.P."/>
            <person name="Pangilinan J."/>
            <person name="Peng Y."/>
            <person name="Rokas A."/>
            <person name="Rosa C.A."/>
            <person name="Scheuner C."/>
            <person name="Sibirny A.A."/>
            <person name="Slot J.C."/>
            <person name="Stielow J.B."/>
            <person name="Sun H."/>
            <person name="Kurtzman C.P."/>
            <person name="Blackwell M."/>
            <person name="Grigoriev I.V."/>
            <person name="Jeffries T.W."/>
        </authorList>
    </citation>
    <scope>NUCLEOTIDE SEQUENCE [LARGE SCALE GENOMIC DNA]</scope>
    <source>
        <strain evidence="2">NRRL Y-17324</strain>
    </source>
</reference>
<accession>A0A1E4SH73</accession>
<dbReference type="GeneID" id="30982349"/>